<evidence type="ECO:0000313" key="2">
    <source>
        <dbReference type="Proteomes" id="UP000223913"/>
    </source>
</evidence>
<proteinExistence type="predicted"/>
<reference evidence="1 2" key="1">
    <citation type="submission" date="2017-10" db="EMBL/GenBank/DDBJ databases">
        <title>The draft genome sequence of Lewinella nigricans NBRC 102662.</title>
        <authorList>
            <person name="Wang K."/>
        </authorList>
    </citation>
    <scope>NUCLEOTIDE SEQUENCE [LARGE SCALE GENOMIC DNA]</scope>
    <source>
        <strain evidence="1 2">NBRC 102662</strain>
    </source>
</reference>
<evidence type="ECO:0000313" key="1">
    <source>
        <dbReference type="EMBL" id="PHN02382.1"/>
    </source>
</evidence>
<organism evidence="1 2">
    <name type="scientific">Flavilitoribacter nigricans (strain ATCC 23147 / DSM 23189 / NBRC 102662 / NCIMB 1420 / SS-2)</name>
    <name type="common">Lewinella nigricans</name>
    <dbReference type="NCBI Taxonomy" id="1122177"/>
    <lineage>
        <taxon>Bacteria</taxon>
        <taxon>Pseudomonadati</taxon>
        <taxon>Bacteroidota</taxon>
        <taxon>Saprospiria</taxon>
        <taxon>Saprospirales</taxon>
        <taxon>Lewinellaceae</taxon>
        <taxon>Flavilitoribacter</taxon>
    </lineage>
</organism>
<name>A0A2D0N1G1_FLAN2</name>
<dbReference type="EMBL" id="PDUD01000041">
    <property type="protein sequence ID" value="PHN02382.1"/>
    <property type="molecule type" value="Genomic_DNA"/>
</dbReference>
<dbReference type="AlphaFoldDB" id="A0A2D0N1G1"/>
<sequence>MNLLRFTLSTGEELRYFKVATIGGDYPQNQVSSIAYKDTLTDDSLFLVQSQAGIPLHYFKLITTEVCFERECRLLNIRVYWNITGRYLGFELPAGEFLSKRDHEPFSSEEYERLNDLLANPNLPLGNISFEALIETPAPDSVDAVSGATTTDVAKMVVKGAAYTTYTLWNILHGPSRERVAGLTEKQLTPELIDLILHSPDISDRVWALNRIDPKNTLSPKLSTSIMAFIVGDDFYLAYTAVRAITAAHLRAEALQLALFGAYPVASHSIQSMIISKLTEAPYLSPVLISRSRSLLGTLNGKQLGDILKWYAHHGVNDLETGQAVAEILKNENRFISRQAYTFLKKMNSFDAGITAALAAYEQK</sequence>
<comment type="caution">
    <text evidence="1">The sequence shown here is derived from an EMBL/GenBank/DDBJ whole genome shotgun (WGS) entry which is preliminary data.</text>
</comment>
<dbReference type="Proteomes" id="UP000223913">
    <property type="component" value="Unassembled WGS sequence"/>
</dbReference>
<keyword evidence="2" id="KW-1185">Reference proteome</keyword>
<protein>
    <submittedName>
        <fullName evidence="1">Uncharacterized protein</fullName>
    </submittedName>
</protein>
<gene>
    <name evidence="1" type="ORF">CRP01_32585</name>
</gene>
<accession>A0A2D0N1G1</accession>